<keyword evidence="3" id="KW-1185">Reference proteome</keyword>
<dbReference type="EC" id="3.4.-.-" evidence="2"/>
<dbReference type="PANTHER" id="PTHR11261">
    <property type="entry name" value="INTERPHOTORECEPTOR RETINOID-BINDING PROTEIN"/>
    <property type="match status" value="1"/>
</dbReference>
<keyword evidence="2" id="KW-0378">Hydrolase</keyword>
<protein>
    <submittedName>
        <fullName evidence="2">S41 family peptidase</fullName>
        <ecNumber evidence="2">3.4.-.-</ecNumber>
    </submittedName>
</protein>
<organism evidence="2 3">
    <name type="scientific">Paenibacillus chartarius</name>
    <dbReference type="NCBI Taxonomy" id="747481"/>
    <lineage>
        <taxon>Bacteria</taxon>
        <taxon>Bacillati</taxon>
        <taxon>Bacillota</taxon>
        <taxon>Bacilli</taxon>
        <taxon>Bacillales</taxon>
        <taxon>Paenibacillaceae</taxon>
        <taxon>Paenibacillus</taxon>
    </lineage>
</organism>
<dbReference type="SMART" id="SM00245">
    <property type="entry name" value="TSPc"/>
    <property type="match status" value="1"/>
</dbReference>
<evidence type="ECO:0000313" key="3">
    <source>
        <dbReference type="Proteomes" id="UP001589776"/>
    </source>
</evidence>
<accession>A0ABV6DR78</accession>
<dbReference type="Pfam" id="PF03572">
    <property type="entry name" value="Peptidase_S41"/>
    <property type="match status" value="1"/>
</dbReference>
<comment type="caution">
    <text evidence="2">The sequence shown here is derived from an EMBL/GenBank/DDBJ whole genome shotgun (WGS) entry which is preliminary data.</text>
</comment>
<dbReference type="Gene3D" id="3.30.750.44">
    <property type="match status" value="1"/>
</dbReference>
<reference evidence="2 3" key="1">
    <citation type="submission" date="2024-09" db="EMBL/GenBank/DDBJ databases">
        <authorList>
            <person name="Sun Q."/>
            <person name="Mori K."/>
        </authorList>
    </citation>
    <scope>NUCLEOTIDE SEQUENCE [LARGE SCALE GENOMIC DNA]</scope>
    <source>
        <strain evidence="2 3">CCM 7759</strain>
    </source>
</reference>
<dbReference type="EMBL" id="JBHLWN010000081">
    <property type="protein sequence ID" value="MFC0215073.1"/>
    <property type="molecule type" value="Genomic_DNA"/>
</dbReference>
<dbReference type="CDD" id="cd07563">
    <property type="entry name" value="Peptidase_S41_IRBP"/>
    <property type="match status" value="1"/>
</dbReference>
<evidence type="ECO:0000313" key="2">
    <source>
        <dbReference type="EMBL" id="MFC0215073.1"/>
    </source>
</evidence>
<dbReference type="InterPro" id="IPR028204">
    <property type="entry name" value="Tricorn_C1"/>
</dbReference>
<dbReference type="PANTHER" id="PTHR11261:SF3">
    <property type="entry name" value="RETINOL-BINDING PROTEIN 3"/>
    <property type="match status" value="1"/>
</dbReference>
<dbReference type="InterPro" id="IPR029045">
    <property type="entry name" value="ClpP/crotonase-like_dom_sf"/>
</dbReference>
<dbReference type="SUPFAM" id="SSF52096">
    <property type="entry name" value="ClpP/crotonase"/>
    <property type="match status" value="1"/>
</dbReference>
<dbReference type="RefSeq" id="WP_377472514.1">
    <property type="nucleotide sequence ID" value="NZ_JBHLWN010000081.1"/>
</dbReference>
<gene>
    <name evidence="2" type="ORF">ACFFK0_22000</name>
</gene>
<proteinExistence type="predicted"/>
<dbReference type="Gene3D" id="3.90.226.10">
    <property type="entry name" value="2-enoyl-CoA Hydratase, Chain A, domain 1"/>
    <property type="match status" value="1"/>
</dbReference>
<feature type="domain" description="Tail specific protease" evidence="1">
    <location>
        <begin position="230"/>
        <end position="430"/>
    </location>
</feature>
<name>A0ABV6DR78_9BACL</name>
<sequence length="453" mass="50947">MKTIVRGAVAAAAVLLGAGAFLLLQANSGKPPKLEAAQREIWKSDAYNYILEMDADDVIMYNYTKDSLLPFAYGRREPDGLIVVDHVHRHSLFNLLIWESTPIGRFRDGVLRDDLGYEKKFQRITELPQVRINQFTKDPEQNFEAFWQIFDENYSLFALNNVDWKALYAENRPKVTPKTTNEELLGIMTGMIRQLKDGHTQIIPGLSSESSKPAEDDREKLYADNRKKLKTNIRSYLSGEPKSELNDKVLYGQLEGNLGYVAFDSFMEFDKDAIDAALDRLVRDQGNYRGIVVDLRFNGGGTDVFALDAASRFAKERALAFSKHARSGGYTEFYKPTPIYVEPHQNRVQAERVVVLTSRVTASAAEAARMAFGTMKHVTIIGETTNGIHSDMLMNILPNKWLVTLSAEQYIAADGKVYEQIGLKPGEEVLLQKADIEAGKDPVLERAIALLKK</sequence>
<dbReference type="GO" id="GO:0016787">
    <property type="term" value="F:hydrolase activity"/>
    <property type="evidence" value="ECO:0007669"/>
    <property type="project" value="UniProtKB-KW"/>
</dbReference>
<evidence type="ECO:0000259" key="1">
    <source>
        <dbReference type="SMART" id="SM00245"/>
    </source>
</evidence>
<dbReference type="Pfam" id="PF14684">
    <property type="entry name" value="Tricorn_C1"/>
    <property type="match status" value="1"/>
</dbReference>
<dbReference type="Proteomes" id="UP001589776">
    <property type="component" value="Unassembled WGS sequence"/>
</dbReference>
<dbReference type="InterPro" id="IPR005151">
    <property type="entry name" value="Tail-specific_protease"/>
</dbReference>